<reference evidence="4 5" key="1">
    <citation type="journal article" date="2021" name="Comput. Struct. Biotechnol. J.">
        <title>De novo genome assembly of the potent medicinal plant Rehmannia glutinosa using nanopore technology.</title>
        <authorList>
            <person name="Ma L."/>
            <person name="Dong C."/>
            <person name="Song C."/>
            <person name="Wang X."/>
            <person name="Zheng X."/>
            <person name="Niu Y."/>
            <person name="Chen S."/>
            <person name="Feng W."/>
        </authorList>
    </citation>
    <scope>NUCLEOTIDE SEQUENCE [LARGE SCALE GENOMIC DNA]</scope>
    <source>
        <strain evidence="4">DH-2019</strain>
    </source>
</reference>
<dbReference type="Proteomes" id="UP001318860">
    <property type="component" value="Unassembled WGS sequence"/>
</dbReference>
<accession>A0ABR0WM13</accession>
<evidence type="ECO:0000313" key="4">
    <source>
        <dbReference type="EMBL" id="KAK6147646.1"/>
    </source>
</evidence>
<dbReference type="InterPro" id="IPR013097">
    <property type="entry name" value="Dabb"/>
</dbReference>
<sequence>MAAAVQQCSSPGSGDDAQVRSPSPSLETTQSPSSFALCESGSSHLPSSATATPPQTFQLRFPFSVRMSSSNPNQIIEHIVLFKAKPDADPSAVNAMLRNLNSLASLDSVLHLFAGPVSRCRSNSLTFTHMLHSRYRSKPDLNSYSKTLTTSASSRITSSPSLTTSWPSIGSPMTSRIHRWFPGSAIRLTILKLKEGTGESCKSDVLGTLKGVEEQFPSIEQLTVGENFSPGRAKGFSICSIAVFKGMKELEAMDSESELANEQKDKVDGVVVLDYVVAASAQSASL</sequence>
<dbReference type="PROSITE" id="PS51502">
    <property type="entry name" value="S_R_A_B_BARREL"/>
    <property type="match status" value="2"/>
</dbReference>
<feature type="domain" description="Stress-response A/B barrel" evidence="3">
    <location>
        <begin position="76"/>
        <end position="182"/>
    </location>
</feature>
<organism evidence="4 5">
    <name type="scientific">Rehmannia glutinosa</name>
    <name type="common">Chinese foxglove</name>
    <dbReference type="NCBI Taxonomy" id="99300"/>
    <lineage>
        <taxon>Eukaryota</taxon>
        <taxon>Viridiplantae</taxon>
        <taxon>Streptophyta</taxon>
        <taxon>Embryophyta</taxon>
        <taxon>Tracheophyta</taxon>
        <taxon>Spermatophyta</taxon>
        <taxon>Magnoliopsida</taxon>
        <taxon>eudicotyledons</taxon>
        <taxon>Gunneridae</taxon>
        <taxon>Pentapetalae</taxon>
        <taxon>asterids</taxon>
        <taxon>lamiids</taxon>
        <taxon>Lamiales</taxon>
        <taxon>Orobanchaceae</taxon>
        <taxon>Rehmannieae</taxon>
        <taxon>Rehmannia</taxon>
    </lineage>
</organism>
<feature type="compositionally biased region" description="Polar residues" evidence="2">
    <location>
        <begin position="20"/>
        <end position="52"/>
    </location>
</feature>
<dbReference type="PANTHER" id="PTHR33178">
    <property type="match status" value="1"/>
</dbReference>
<dbReference type="Gene3D" id="3.30.70.100">
    <property type="match status" value="2"/>
</dbReference>
<keyword evidence="5" id="KW-1185">Reference proteome</keyword>
<comment type="subunit">
    <text evidence="1">Homodimer.</text>
</comment>
<dbReference type="InterPro" id="IPR011008">
    <property type="entry name" value="Dimeric_a/b-barrel"/>
</dbReference>
<evidence type="ECO:0000256" key="1">
    <source>
        <dbReference type="ARBA" id="ARBA00011738"/>
    </source>
</evidence>
<dbReference type="InterPro" id="IPR044662">
    <property type="entry name" value="HS1/DABB1-like"/>
</dbReference>
<name>A0ABR0WM13_REHGL</name>
<feature type="domain" description="Stress-response A/B barrel" evidence="3">
    <location>
        <begin position="185"/>
        <end position="280"/>
    </location>
</feature>
<evidence type="ECO:0000256" key="2">
    <source>
        <dbReference type="SAM" id="MobiDB-lite"/>
    </source>
</evidence>
<dbReference type="SUPFAM" id="SSF54909">
    <property type="entry name" value="Dimeric alpha+beta barrel"/>
    <property type="match status" value="2"/>
</dbReference>
<dbReference type="EMBL" id="JABTTQ020000010">
    <property type="protein sequence ID" value="KAK6147646.1"/>
    <property type="molecule type" value="Genomic_DNA"/>
</dbReference>
<gene>
    <name evidence="4" type="ORF">DH2020_018558</name>
</gene>
<protein>
    <recommendedName>
        <fullName evidence="3">Stress-response A/B barrel domain-containing protein</fullName>
    </recommendedName>
</protein>
<evidence type="ECO:0000259" key="3">
    <source>
        <dbReference type="PROSITE" id="PS51502"/>
    </source>
</evidence>
<feature type="region of interest" description="Disordered" evidence="2">
    <location>
        <begin position="1"/>
        <end position="52"/>
    </location>
</feature>
<evidence type="ECO:0000313" key="5">
    <source>
        <dbReference type="Proteomes" id="UP001318860"/>
    </source>
</evidence>
<dbReference type="Pfam" id="PF07876">
    <property type="entry name" value="Dabb"/>
    <property type="match status" value="2"/>
</dbReference>
<proteinExistence type="predicted"/>
<comment type="caution">
    <text evidence="4">The sequence shown here is derived from an EMBL/GenBank/DDBJ whole genome shotgun (WGS) entry which is preliminary data.</text>
</comment>
<dbReference type="SMART" id="SM00886">
    <property type="entry name" value="Dabb"/>
    <property type="match status" value="2"/>
</dbReference>
<feature type="compositionally biased region" description="Polar residues" evidence="2">
    <location>
        <begin position="1"/>
        <end position="12"/>
    </location>
</feature>
<dbReference type="PANTHER" id="PTHR33178:SF3">
    <property type="entry name" value="STRESS-RESPONSE A_B BARREL DOMAIN-CONTAINING PROTEIN UP3"/>
    <property type="match status" value="1"/>
</dbReference>